<dbReference type="HAMAP" id="MF_01660">
    <property type="entry name" value="MenH"/>
    <property type="match status" value="1"/>
</dbReference>
<feature type="domain" description="AB hydrolase-1" evidence="4">
    <location>
        <begin position="14"/>
        <end position="246"/>
    </location>
</feature>
<dbReference type="InterPro" id="IPR000073">
    <property type="entry name" value="AB_hydrolase_1"/>
</dbReference>
<dbReference type="SUPFAM" id="SSF53474">
    <property type="entry name" value="alpha/beta-Hydrolases"/>
    <property type="match status" value="1"/>
</dbReference>
<dbReference type="InterPro" id="IPR022485">
    <property type="entry name" value="SHCHC_synthase_MenH"/>
</dbReference>
<dbReference type="Gene3D" id="3.40.50.1820">
    <property type="entry name" value="alpha/beta hydrolase"/>
    <property type="match status" value="1"/>
</dbReference>
<keyword evidence="2 3" id="KW-0456">Lyase</keyword>
<dbReference type="UniPathway" id="UPA00079"/>
<evidence type="ECO:0000256" key="2">
    <source>
        <dbReference type="ARBA" id="ARBA00023239"/>
    </source>
</evidence>
<comment type="function">
    <text evidence="3">Catalyzes a proton abstraction reaction that results in 2,5-elimination of pyruvate from 2-succinyl-5-enolpyruvyl-6-hydroxy-3-cyclohexene-1-carboxylate (SEPHCHC) and the formation of 2-succinyl-6-hydroxy-2,4-cyclohexadiene-1-carboxylate (SHCHC).</text>
</comment>
<dbReference type="Proteomes" id="UP000229523">
    <property type="component" value="Unassembled WGS sequence"/>
</dbReference>
<accession>A0A2G5NVJ2</accession>
<dbReference type="UniPathway" id="UPA01057">
    <property type="reaction ID" value="UER00900"/>
</dbReference>
<evidence type="ECO:0000256" key="1">
    <source>
        <dbReference type="ARBA" id="ARBA00022428"/>
    </source>
</evidence>
<comment type="caution">
    <text evidence="5">The sequence shown here is derived from an EMBL/GenBank/DDBJ whole genome shotgun (WGS) entry which is preliminary data.</text>
</comment>
<evidence type="ECO:0000259" key="4">
    <source>
        <dbReference type="Pfam" id="PF00561"/>
    </source>
</evidence>
<dbReference type="InterPro" id="IPR029058">
    <property type="entry name" value="AB_hydrolase_fold"/>
</dbReference>
<dbReference type="NCBIfam" id="TIGR03695">
    <property type="entry name" value="menH_SHCHC"/>
    <property type="match status" value="1"/>
</dbReference>
<reference evidence="5 6" key="1">
    <citation type="journal article" date="2018" name="Front. Microbiol.">
        <title>Description and Comparative Genomics of Macrococcus caseolyticus subsp. hominis subsp. nov., Macrococcus goetzii sp. nov., Macrococcus epidermidis sp. nov., and Macrococcus bohemicus sp. nov., Novel Macrococci From Human Clinical Material With Virulence Potential and Suspected Uptake of Foreign DNA by Natural Transformation.</title>
        <authorList>
            <person name="Maslanova I."/>
            <person name="Wertheimer Z."/>
            <person name="Sedlacek I."/>
            <person name="Svec P."/>
            <person name="Indrakova A."/>
            <person name="Kovarovic V."/>
            <person name="Schumann P."/>
            <person name="Sproer C."/>
            <person name="Kralova S."/>
            <person name="Sedo O."/>
            <person name="Kristofova L."/>
            <person name="Vrbovska V."/>
            <person name="Fuzik T."/>
            <person name="Petras P."/>
            <person name="Zdrahal Z."/>
            <person name="Ruzickova V."/>
            <person name="Doskar J."/>
            <person name="Pantucek R."/>
        </authorList>
    </citation>
    <scope>NUCLEOTIDE SEQUENCE [LARGE SCALE GENOMIC DNA]</scope>
    <source>
        <strain evidence="5 6">CCM 4927</strain>
    </source>
</reference>
<dbReference type="RefSeq" id="WP_099576721.1">
    <property type="nucleotide sequence ID" value="NZ_MJBI02000008.1"/>
</dbReference>
<dbReference type="GO" id="GO:0009234">
    <property type="term" value="P:menaquinone biosynthetic process"/>
    <property type="evidence" value="ECO:0007669"/>
    <property type="project" value="UniProtKB-UniRule"/>
</dbReference>
<keyword evidence="6" id="KW-1185">Reference proteome</keyword>
<comment type="similarity">
    <text evidence="3">Belongs to the AB hydrolase superfamily. MenH family.</text>
</comment>
<dbReference type="GO" id="GO:0070205">
    <property type="term" value="F:2-succinyl-6-hydroxy-2,4-cyclohexadiene-1-carboxylate synthase activity"/>
    <property type="evidence" value="ECO:0007669"/>
    <property type="project" value="UniProtKB-UniRule"/>
</dbReference>
<comment type="subunit">
    <text evidence="3">Monomer.</text>
</comment>
<dbReference type="PANTHER" id="PTHR42916:SF1">
    <property type="entry name" value="PROTEIN PHYLLO, CHLOROPLASTIC"/>
    <property type="match status" value="1"/>
</dbReference>
<evidence type="ECO:0000256" key="3">
    <source>
        <dbReference type="HAMAP-Rule" id="MF_01660"/>
    </source>
</evidence>
<dbReference type="PANTHER" id="PTHR42916">
    <property type="entry name" value="2-SUCCINYL-5-ENOLPYRUVYL-6-HYDROXY-3-CYCLOHEXENE-1-CARBOXYLATE SYNTHASE"/>
    <property type="match status" value="1"/>
</dbReference>
<evidence type="ECO:0000313" key="6">
    <source>
        <dbReference type="Proteomes" id="UP000229523"/>
    </source>
</evidence>
<sequence>MLKYKYFNRDKESLIVMIHGFLGSVETFLPAKERLLSHTDVLLVECPGHGAAFNTNETWSFDAIAASLTHTLTRYRNQYSEIILYGYSMGGRIALFTALHYPELIDKLIIESATPGIEDEQLRIERIQQDEERSIWIETDYSAFIKHWEKLSLFQTYQPLTDEIQTRQREIRMHHKPQGIAKALREYGTGRQPNLWPLLPSFNKPLLLLTGSLDKKFESIAKRMVEVLPDARHMIIEAGHTIHVENLKIFDTIIVSFIKEENHD</sequence>
<comment type="catalytic activity">
    <reaction evidence="3">
        <text>5-enolpyruvoyl-6-hydroxy-2-succinyl-cyclohex-3-ene-1-carboxylate = (1R,6R)-6-hydroxy-2-succinyl-cyclohexa-2,4-diene-1-carboxylate + pyruvate</text>
        <dbReference type="Rhea" id="RHEA:25597"/>
        <dbReference type="ChEBI" id="CHEBI:15361"/>
        <dbReference type="ChEBI" id="CHEBI:58689"/>
        <dbReference type="ChEBI" id="CHEBI:58818"/>
        <dbReference type="EC" id="4.2.99.20"/>
    </reaction>
</comment>
<dbReference type="Pfam" id="PF00561">
    <property type="entry name" value="Abhydrolase_1"/>
    <property type="match status" value="1"/>
</dbReference>
<dbReference type="EMBL" id="MJBI02000008">
    <property type="protein sequence ID" value="RAI79413.1"/>
    <property type="molecule type" value="Genomic_DNA"/>
</dbReference>
<protein>
    <recommendedName>
        <fullName evidence="3">Putative 2-succinyl-6-hydroxy-2,4-cyclohexadiene-1-carboxylate synthase</fullName>
        <shortName evidence="3">SHCHC synthase</shortName>
        <ecNumber evidence="3">4.2.99.20</ecNumber>
    </recommendedName>
</protein>
<dbReference type="EC" id="4.2.99.20" evidence="3"/>
<gene>
    <name evidence="3 5" type="primary">menH</name>
    <name evidence="5" type="ORF">BFS35_011785</name>
</gene>
<dbReference type="AlphaFoldDB" id="A0A2G5NVJ2"/>
<comment type="pathway">
    <text evidence="3">Quinol/quinone metabolism; 1,4-dihydroxy-2-naphthoate biosynthesis; 1,4-dihydroxy-2-naphthoate from chorismate: step 3/7.</text>
</comment>
<keyword evidence="1 3" id="KW-0474">Menaquinone biosynthesis</keyword>
<evidence type="ECO:0000313" key="5">
    <source>
        <dbReference type="EMBL" id="RAI79413.1"/>
    </source>
</evidence>
<name>A0A2G5NVJ2_9STAP</name>
<comment type="pathway">
    <text evidence="3">Quinol/quinone metabolism; menaquinone biosynthesis.</text>
</comment>
<proteinExistence type="inferred from homology"/>
<organism evidence="5 6">
    <name type="scientific">Macrococcoides goetzii</name>
    <dbReference type="NCBI Taxonomy" id="1891097"/>
    <lineage>
        <taxon>Bacteria</taxon>
        <taxon>Bacillati</taxon>
        <taxon>Bacillota</taxon>
        <taxon>Bacilli</taxon>
        <taxon>Bacillales</taxon>
        <taxon>Staphylococcaceae</taxon>
        <taxon>Macrococcoides</taxon>
    </lineage>
</organism>